<dbReference type="PANTHER" id="PTHR13017:SF0">
    <property type="entry name" value="METHENYLTETRAHYDROFOLATE SYNTHASE DOMAIN-CONTAINING PROTEIN"/>
    <property type="match status" value="1"/>
</dbReference>
<dbReference type="EMBL" id="BAAAMU010000123">
    <property type="protein sequence ID" value="GAA1681004.1"/>
    <property type="molecule type" value="Genomic_DNA"/>
</dbReference>
<proteinExistence type="predicted"/>
<dbReference type="InterPro" id="IPR024185">
    <property type="entry name" value="FTHF_cligase-like_sf"/>
</dbReference>
<protein>
    <submittedName>
        <fullName evidence="1">5-formyltetrahydrofolate cyclo-ligase</fullName>
    </submittedName>
</protein>
<dbReference type="PANTHER" id="PTHR13017">
    <property type="entry name" value="5-FORMYLTETRAHYDROFOLATE CYCLO-LIGASE-RELATED"/>
    <property type="match status" value="1"/>
</dbReference>
<evidence type="ECO:0000313" key="1">
    <source>
        <dbReference type="EMBL" id="GAA1681004.1"/>
    </source>
</evidence>
<dbReference type="InterPro" id="IPR037171">
    <property type="entry name" value="NagB/RpiA_transferase-like"/>
</dbReference>
<dbReference type="SUPFAM" id="SSF100950">
    <property type="entry name" value="NagB/RpiA/CoA transferase-like"/>
    <property type="match status" value="1"/>
</dbReference>
<reference evidence="1 2" key="1">
    <citation type="journal article" date="2019" name="Int. J. Syst. Evol. Microbiol.">
        <title>The Global Catalogue of Microorganisms (GCM) 10K type strain sequencing project: providing services to taxonomists for standard genome sequencing and annotation.</title>
        <authorList>
            <consortium name="The Broad Institute Genomics Platform"/>
            <consortium name="The Broad Institute Genome Sequencing Center for Infectious Disease"/>
            <person name="Wu L."/>
            <person name="Ma J."/>
        </authorList>
    </citation>
    <scope>NUCLEOTIDE SEQUENCE [LARGE SCALE GENOMIC DNA]</scope>
    <source>
        <strain evidence="1 2">JCM 13929</strain>
    </source>
</reference>
<name>A0ABN2H3K1_9ACTN</name>
<sequence length="241" mass="26206">MADMDQAKQCVRERVWALLEQAGAAEAGVRGYIPAFSGAEQAAERLTMLTAWQRGQVVKAVPDRAQLPVRVRALKAGKIVYMAVPKLAEAPPFYLLDPRNLSVPAEEAADRAVAARIARKVDVDEMRPVDLVVCGSVAVNRAGARLGKGAGYSDIEVALLVEAGLLSNSTTIVTTVHELQVLDEDLPEDEHDFRVDFIVTPERVIECDSPKRPTGLSWERLSPEKIAAIPLLAKRASCRDS</sequence>
<dbReference type="Proteomes" id="UP001500064">
    <property type="component" value="Unassembled WGS sequence"/>
</dbReference>
<organism evidence="1 2">
    <name type="scientific">Nonomuraea maheshkhaliensis</name>
    <dbReference type="NCBI Taxonomy" id="419590"/>
    <lineage>
        <taxon>Bacteria</taxon>
        <taxon>Bacillati</taxon>
        <taxon>Actinomycetota</taxon>
        <taxon>Actinomycetes</taxon>
        <taxon>Streptosporangiales</taxon>
        <taxon>Streptosporangiaceae</taxon>
        <taxon>Nonomuraea</taxon>
    </lineage>
</organism>
<dbReference type="Gene3D" id="3.40.50.10420">
    <property type="entry name" value="NagB/RpiA/CoA transferase-like"/>
    <property type="match status" value="1"/>
</dbReference>
<dbReference type="Pfam" id="PF01812">
    <property type="entry name" value="5-FTHF_cyc-lig"/>
    <property type="match status" value="1"/>
</dbReference>
<accession>A0ABN2H3K1</accession>
<gene>
    <name evidence="1" type="ORF">GCM10009733_092160</name>
</gene>
<keyword evidence="2" id="KW-1185">Reference proteome</keyword>
<comment type="caution">
    <text evidence="1">The sequence shown here is derived from an EMBL/GenBank/DDBJ whole genome shotgun (WGS) entry which is preliminary data.</text>
</comment>
<dbReference type="InterPro" id="IPR002698">
    <property type="entry name" value="FTHF_cligase"/>
</dbReference>
<evidence type="ECO:0000313" key="2">
    <source>
        <dbReference type="Proteomes" id="UP001500064"/>
    </source>
</evidence>